<proteinExistence type="inferred from homology"/>
<evidence type="ECO:0000259" key="2">
    <source>
        <dbReference type="Pfam" id="PF00582"/>
    </source>
</evidence>
<sequence>MKKVEKVLIPYFGENLPEKAEERALEKLEKGGKLFLLHIVDEAPTRSLRYRTGQIGEDSQIIKTVRETMKKVQEKKARKYAEEVKSRAAQKGISVEPLFTSGSPGEETIKAIEEHSIQLVIAENLRNRVTEIFAGDEIDYICNNAPCEVETVST</sequence>
<comment type="similarity">
    <text evidence="1">Belongs to the universal stress protein A family.</text>
</comment>
<evidence type="ECO:0000313" key="3">
    <source>
        <dbReference type="EMBL" id="KXB06867.1"/>
    </source>
</evidence>
<keyword evidence="4" id="KW-1185">Reference proteome</keyword>
<dbReference type="PANTHER" id="PTHR46268">
    <property type="entry name" value="STRESS RESPONSE PROTEIN NHAX"/>
    <property type="match status" value="1"/>
</dbReference>
<dbReference type="EMBL" id="LHYE01000026">
    <property type="protein sequence ID" value="KXB06867.1"/>
    <property type="molecule type" value="Genomic_DNA"/>
</dbReference>
<name>A0A133VKB6_9EURY</name>
<dbReference type="SUPFAM" id="SSF52402">
    <property type="entry name" value="Adenine nucleotide alpha hydrolases-like"/>
    <property type="match status" value="1"/>
</dbReference>
<dbReference type="InterPro" id="IPR014729">
    <property type="entry name" value="Rossmann-like_a/b/a_fold"/>
</dbReference>
<gene>
    <name evidence="3" type="ORF">AKJ51_02650</name>
</gene>
<dbReference type="InterPro" id="IPR006016">
    <property type="entry name" value="UspA"/>
</dbReference>
<accession>A0A133VKB6</accession>
<dbReference type="PANTHER" id="PTHR46268:SF6">
    <property type="entry name" value="UNIVERSAL STRESS PROTEIN UP12"/>
    <property type="match status" value="1"/>
</dbReference>
<comment type="caution">
    <text evidence="3">The sequence shown here is derived from an EMBL/GenBank/DDBJ whole genome shotgun (WGS) entry which is preliminary data.</text>
</comment>
<evidence type="ECO:0000313" key="4">
    <source>
        <dbReference type="Proteomes" id="UP000070263"/>
    </source>
</evidence>
<protein>
    <recommendedName>
        <fullName evidence="2">UspA domain-containing protein</fullName>
    </recommendedName>
</protein>
<dbReference type="CDD" id="cd00293">
    <property type="entry name" value="USP-like"/>
    <property type="match status" value="1"/>
</dbReference>
<dbReference type="Proteomes" id="UP000070263">
    <property type="component" value="Unassembled WGS sequence"/>
</dbReference>
<dbReference type="AlphaFoldDB" id="A0A133VKB6"/>
<dbReference type="Gene3D" id="3.40.50.620">
    <property type="entry name" value="HUPs"/>
    <property type="match status" value="1"/>
</dbReference>
<dbReference type="Pfam" id="PF00582">
    <property type="entry name" value="Usp"/>
    <property type="match status" value="1"/>
</dbReference>
<feature type="domain" description="UspA" evidence="2">
    <location>
        <begin position="5"/>
        <end position="149"/>
    </location>
</feature>
<evidence type="ECO:0000256" key="1">
    <source>
        <dbReference type="ARBA" id="ARBA00008791"/>
    </source>
</evidence>
<reference evidence="3 4" key="1">
    <citation type="journal article" date="2016" name="Sci. Rep.">
        <title>Metabolic traits of an uncultured archaeal lineage -MSBL1- from brine pools of the Red Sea.</title>
        <authorList>
            <person name="Mwirichia R."/>
            <person name="Alam I."/>
            <person name="Rashid M."/>
            <person name="Vinu M."/>
            <person name="Ba-Alawi W."/>
            <person name="Anthony Kamau A."/>
            <person name="Kamanda Ngugi D."/>
            <person name="Goker M."/>
            <person name="Klenk H.P."/>
            <person name="Bajic V."/>
            <person name="Stingl U."/>
        </authorList>
    </citation>
    <scope>NUCLEOTIDE SEQUENCE [LARGE SCALE GENOMIC DNA]</scope>
    <source>
        <strain evidence="3">SCGC-AAA382A20</strain>
    </source>
</reference>
<organism evidence="3 4">
    <name type="scientific">candidate division MSBL1 archaeon SCGC-AAA382A20</name>
    <dbReference type="NCBI Taxonomy" id="1698280"/>
    <lineage>
        <taxon>Archaea</taxon>
        <taxon>Methanobacteriati</taxon>
        <taxon>Methanobacteriota</taxon>
        <taxon>candidate division MSBL1</taxon>
    </lineage>
</organism>